<organism evidence="4 5">
    <name type="scientific">Bacteroides difficilis</name>
    <dbReference type="NCBI Taxonomy" id="2763021"/>
    <lineage>
        <taxon>Bacteria</taxon>
        <taxon>Pseudomonadati</taxon>
        <taxon>Bacteroidota</taxon>
        <taxon>Bacteroidia</taxon>
        <taxon>Bacteroidales</taxon>
        <taxon>Bacteroidaceae</taxon>
        <taxon>Bacteroides</taxon>
    </lineage>
</organism>
<dbReference type="InterPro" id="IPR033427">
    <property type="entry name" value="DUF5123"/>
</dbReference>
<reference evidence="4 5" key="1">
    <citation type="submission" date="2020-08" db="EMBL/GenBank/DDBJ databases">
        <title>Genome public.</title>
        <authorList>
            <person name="Liu C."/>
            <person name="Sun Q."/>
        </authorList>
    </citation>
    <scope>NUCLEOTIDE SEQUENCE [LARGE SCALE GENOMIC DNA]</scope>
    <source>
        <strain evidence="4 5">M27</strain>
    </source>
</reference>
<sequence length="619" mass="68168">MKNFKYIITLGTFLSFSILGITSCVDGNDWDTVTANRLFGPKDKNFSITPDENIAQFEVTWKGVKDAKSYILEISTSPLSDDIEMGTAEGSLVFGNGNDKITSSPYIIKELLPETSYYARIKAIGQGIESNWVYAEKTYKTVKEQLLYEPSEENGDITKNSIHISWMEGCKVTALRIYTTDKLYDETIQLDATAQKAAAYTFTDLTSLTDYTIELLNGEIKRGTIKVTTAMGDMIEVAVSEITSNSAKFTWDEAADSYTIIPGSEPTKDGAIPFTEGLSTTFTANNLKGSTLYTFSIIKNRTVIGYVNFTTEEEPYNYPENAIIINDAQKFISQLTEASGEVALELPTGTSIDVSDKGKISKNITSLTVFSRDANNPGKLISKGLSIEAGTVLSKLEFYNIECTESSINTGYILNAGEKCTIQNITLEKCNIHDVRGVIRFQKLGEDAGLASTVNNINIRNCIIQNVNDYSVINTYDKNAPDSPYHTLTLGQIKFEKTTVNTVNSSFIRIMVTPNIVINQCTFYGLANKTVIDNNKEKKGTITISNTIVGKTDATKGYEGPTLTSNDTYTTSDCKFGSKNTWGTSIPISSADLFVNAAEGDFTIRSSEYKAYGDPRWNK</sequence>
<keyword evidence="1" id="KW-0677">Repeat</keyword>
<dbReference type="PANTHER" id="PTHR46708:SF2">
    <property type="entry name" value="FIBRONECTIN TYPE-III DOMAIN-CONTAINING PROTEIN"/>
    <property type="match status" value="1"/>
</dbReference>
<feature type="domain" description="DUF4957" evidence="2">
    <location>
        <begin position="364"/>
        <end position="477"/>
    </location>
</feature>
<dbReference type="InterPro" id="IPR032530">
    <property type="entry name" value="DUF4957"/>
</dbReference>
<dbReference type="EMBL" id="JACOOE010000002">
    <property type="protein sequence ID" value="MBC5604205.1"/>
    <property type="molecule type" value="Genomic_DNA"/>
</dbReference>
<name>A0ABR7C8T1_9BACE</name>
<proteinExistence type="predicted"/>
<dbReference type="PROSITE" id="PS51257">
    <property type="entry name" value="PROKAR_LIPOPROTEIN"/>
    <property type="match status" value="1"/>
</dbReference>
<protein>
    <submittedName>
        <fullName evidence="4">DUF5123 domain-containing protein</fullName>
    </submittedName>
</protein>
<evidence type="ECO:0000313" key="5">
    <source>
        <dbReference type="Proteomes" id="UP000600600"/>
    </source>
</evidence>
<dbReference type="InterPro" id="IPR013783">
    <property type="entry name" value="Ig-like_fold"/>
</dbReference>
<evidence type="ECO:0000313" key="4">
    <source>
        <dbReference type="EMBL" id="MBC5604205.1"/>
    </source>
</evidence>
<comment type="caution">
    <text evidence="4">The sequence shown here is derived from an EMBL/GenBank/DDBJ whole genome shotgun (WGS) entry which is preliminary data.</text>
</comment>
<accession>A0ABR7C8T1</accession>
<feature type="domain" description="DUF5123" evidence="3">
    <location>
        <begin position="516"/>
        <end position="617"/>
    </location>
</feature>
<dbReference type="PANTHER" id="PTHR46708">
    <property type="entry name" value="TENASCIN"/>
    <property type="match status" value="1"/>
</dbReference>
<dbReference type="Pfam" id="PF17161">
    <property type="entry name" value="DUF5123"/>
    <property type="match status" value="1"/>
</dbReference>
<evidence type="ECO:0000259" key="3">
    <source>
        <dbReference type="Pfam" id="PF17161"/>
    </source>
</evidence>
<dbReference type="Gene3D" id="2.60.40.10">
    <property type="entry name" value="Immunoglobulins"/>
    <property type="match status" value="2"/>
</dbReference>
<dbReference type="Proteomes" id="UP000600600">
    <property type="component" value="Unassembled WGS sequence"/>
</dbReference>
<evidence type="ECO:0000259" key="2">
    <source>
        <dbReference type="Pfam" id="PF16318"/>
    </source>
</evidence>
<keyword evidence="5" id="KW-1185">Reference proteome</keyword>
<dbReference type="SUPFAM" id="SSF49265">
    <property type="entry name" value="Fibronectin type III"/>
    <property type="match status" value="1"/>
</dbReference>
<evidence type="ECO:0000256" key="1">
    <source>
        <dbReference type="ARBA" id="ARBA00022737"/>
    </source>
</evidence>
<dbReference type="Pfam" id="PF16318">
    <property type="entry name" value="DUF4957"/>
    <property type="match status" value="1"/>
</dbReference>
<dbReference type="RefSeq" id="WP_186966762.1">
    <property type="nucleotide sequence ID" value="NZ_JACOOE010000002.1"/>
</dbReference>
<dbReference type="InterPro" id="IPR050991">
    <property type="entry name" value="ECM_Regulatory_Proteins"/>
</dbReference>
<gene>
    <name evidence="4" type="ORF">H8S67_05915</name>
</gene>
<dbReference type="InterPro" id="IPR036116">
    <property type="entry name" value="FN3_sf"/>
</dbReference>